<dbReference type="PANTHER" id="PTHR34309">
    <property type="entry name" value="SLR1406 PROTEIN"/>
    <property type="match status" value="1"/>
</dbReference>
<dbReference type="SUPFAM" id="SSF143744">
    <property type="entry name" value="GlcG-like"/>
    <property type="match status" value="1"/>
</dbReference>
<dbReference type="Pfam" id="PF03928">
    <property type="entry name" value="HbpS-like"/>
    <property type="match status" value="1"/>
</dbReference>
<proteinExistence type="predicted"/>
<sequence>MCGNGYPACRRRSTPHHRMQQMSKTLNYGQPVTLAAAKHIAAAVESVGHERGLKLVVTVLDSAAQIVLVHRMEHANYGSLAFAFEKARTAVNFKRPSKFFEDMVAGGGSGLRMLGNAHVSPLEGGAPIVAGDAVLGSIGVSGATSAEDGELANLALEAFQDWAAQKAGRA</sequence>
<dbReference type="AlphaFoldDB" id="A0A843S6G0"/>
<dbReference type="InterPro" id="IPR038084">
    <property type="entry name" value="PduO/GlcC-like_sf"/>
</dbReference>
<gene>
    <name evidence="1" type="ORF">GEV01_00930</name>
</gene>
<dbReference type="EMBL" id="WHUF01000001">
    <property type="protein sequence ID" value="MQA18068.1"/>
    <property type="molecule type" value="Genomic_DNA"/>
</dbReference>
<dbReference type="PANTHER" id="PTHR34309:SF1">
    <property type="entry name" value="PROTEIN GLCG"/>
    <property type="match status" value="1"/>
</dbReference>
<keyword evidence="2" id="KW-1185">Reference proteome</keyword>
<dbReference type="InterPro" id="IPR052517">
    <property type="entry name" value="GlcG_carb_metab_protein"/>
</dbReference>
<comment type="caution">
    <text evidence="1">The sequence shown here is derived from an EMBL/GenBank/DDBJ whole genome shotgun (WGS) entry which is preliminary data.</text>
</comment>
<reference evidence="1 2" key="1">
    <citation type="submission" date="2019-10" db="EMBL/GenBank/DDBJ databases">
        <title>Two novel species isolated from a subtropical stream in China.</title>
        <authorList>
            <person name="Lu H."/>
        </authorList>
    </citation>
    <scope>NUCLEOTIDE SEQUENCE [LARGE SCALE GENOMIC DNA]</scope>
    <source>
        <strain evidence="1 2">FT103W</strain>
    </source>
</reference>
<dbReference type="InterPro" id="IPR005624">
    <property type="entry name" value="PduO/GlcC-like"/>
</dbReference>
<accession>A0A843S6G0</accession>
<name>A0A843S6G0_9BURK</name>
<organism evidence="1 2">
    <name type="scientific">Rugamonas rivuli</name>
    <dbReference type="NCBI Taxonomy" id="2743358"/>
    <lineage>
        <taxon>Bacteria</taxon>
        <taxon>Pseudomonadati</taxon>
        <taxon>Pseudomonadota</taxon>
        <taxon>Betaproteobacteria</taxon>
        <taxon>Burkholderiales</taxon>
        <taxon>Oxalobacteraceae</taxon>
        <taxon>Telluria group</taxon>
        <taxon>Rugamonas</taxon>
    </lineage>
</organism>
<evidence type="ECO:0000313" key="2">
    <source>
        <dbReference type="Proteomes" id="UP000444318"/>
    </source>
</evidence>
<protein>
    <submittedName>
        <fullName evidence="1">Heme-binding protein</fullName>
    </submittedName>
</protein>
<dbReference type="Gene3D" id="3.30.450.150">
    <property type="entry name" value="Haem-degrading domain"/>
    <property type="match status" value="1"/>
</dbReference>
<evidence type="ECO:0000313" key="1">
    <source>
        <dbReference type="EMBL" id="MQA18068.1"/>
    </source>
</evidence>
<dbReference type="Proteomes" id="UP000444318">
    <property type="component" value="Unassembled WGS sequence"/>
</dbReference>